<evidence type="ECO:0000313" key="8">
    <source>
        <dbReference type="WBParaSite" id="EVEC_0000256401-mRNA-1"/>
    </source>
</evidence>
<dbReference type="InterPro" id="IPR029473">
    <property type="entry name" value="MOR2-PAG1_mid"/>
</dbReference>
<feature type="domain" description="Cell morphogenesis central region" evidence="4">
    <location>
        <begin position="1167"/>
        <end position="1378"/>
    </location>
</feature>
<dbReference type="PANTHER" id="PTHR12295:SF30">
    <property type="entry name" value="PROTEIN FURRY"/>
    <property type="match status" value="1"/>
</dbReference>
<dbReference type="STRING" id="51028.A0A0N4UYB5"/>
<feature type="domain" description="Cell morphogenesis protein C-terminal" evidence="3">
    <location>
        <begin position="1861"/>
        <end position="2027"/>
    </location>
</feature>
<accession>A0A0N4UYB5</accession>
<protein>
    <submittedName>
        <fullName evidence="8">Protein furry</fullName>
    </submittedName>
</protein>
<dbReference type="InterPro" id="IPR039867">
    <property type="entry name" value="Furry/Tao3/Mor2"/>
</dbReference>
<dbReference type="Pfam" id="PF14222">
    <property type="entry name" value="MOR2-PAG1_N"/>
    <property type="match status" value="1"/>
</dbReference>
<feature type="domain" description="Cell morphogenesis central region" evidence="4">
    <location>
        <begin position="1641"/>
        <end position="1729"/>
    </location>
</feature>
<organism evidence="8">
    <name type="scientific">Enterobius vermicularis</name>
    <name type="common">Human pinworm</name>
    <dbReference type="NCBI Taxonomy" id="51028"/>
    <lineage>
        <taxon>Eukaryota</taxon>
        <taxon>Metazoa</taxon>
        <taxon>Ecdysozoa</taxon>
        <taxon>Nematoda</taxon>
        <taxon>Chromadorea</taxon>
        <taxon>Rhabditida</taxon>
        <taxon>Spirurina</taxon>
        <taxon>Oxyuridomorpha</taxon>
        <taxon>Oxyuroidea</taxon>
        <taxon>Oxyuridae</taxon>
        <taxon>Enterobius</taxon>
    </lineage>
</organism>
<dbReference type="Proteomes" id="UP000274131">
    <property type="component" value="Unassembled WGS sequence"/>
</dbReference>
<reference evidence="8" key="1">
    <citation type="submission" date="2016-04" db="UniProtKB">
        <authorList>
            <consortium name="WormBaseParasite"/>
        </authorList>
    </citation>
    <scope>IDENTIFICATION</scope>
</reference>
<dbReference type="EMBL" id="UXUI01007349">
    <property type="protein sequence ID" value="VDD87129.1"/>
    <property type="molecule type" value="Genomic_DNA"/>
</dbReference>
<feature type="region of interest" description="Disordered" evidence="1">
    <location>
        <begin position="2177"/>
        <end position="2206"/>
    </location>
</feature>
<reference evidence="6 7" key="2">
    <citation type="submission" date="2018-10" db="EMBL/GenBank/DDBJ databases">
        <authorList>
            <consortium name="Pathogen Informatics"/>
        </authorList>
    </citation>
    <scope>NUCLEOTIDE SEQUENCE [LARGE SCALE GENOMIC DNA]</scope>
</reference>
<dbReference type="Pfam" id="PF14228">
    <property type="entry name" value="MOR2-PAG1_mid"/>
    <property type="match status" value="3"/>
</dbReference>
<feature type="compositionally biased region" description="Polar residues" evidence="1">
    <location>
        <begin position="2276"/>
        <end position="2293"/>
    </location>
</feature>
<dbReference type="InterPro" id="IPR025614">
    <property type="entry name" value="Cell_morpho_N"/>
</dbReference>
<evidence type="ECO:0000259" key="3">
    <source>
        <dbReference type="Pfam" id="PF14225"/>
    </source>
</evidence>
<feature type="compositionally biased region" description="Acidic residues" evidence="1">
    <location>
        <begin position="2255"/>
        <end position="2266"/>
    </location>
</feature>
<evidence type="ECO:0000313" key="6">
    <source>
        <dbReference type="EMBL" id="VDD87129.1"/>
    </source>
</evidence>
<dbReference type="Pfam" id="PF14225">
    <property type="entry name" value="MOR2-PAG1_C"/>
    <property type="match status" value="1"/>
</dbReference>
<dbReference type="GO" id="GO:0000902">
    <property type="term" value="P:cell morphogenesis"/>
    <property type="evidence" value="ECO:0007669"/>
    <property type="project" value="InterPro"/>
</dbReference>
<feature type="domain" description="Protein furry C-terminal" evidence="5">
    <location>
        <begin position="2372"/>
        <end position="2669"/>
    </location>
</feature>
<feature type="region of interest" description="Disordered" evidence="1">
    <location>
        <begin position="2253"/>
        <end position="2325"/>
    </location>
</feature>
<dbReference type="GO" id="GO:0005938">
    <property type="term" value="C:cell cortex"/>
    <property type="evidence" value="ECO:0007669"/>
    <property type="project" value="TreeGrafter"/>
</dbReference>
<dbReference type="SUPFAM" id="SSF48371">
    <property type="entry name" value="ARM repeat"/>
    <property type="match status" value="1"/>
</dbReference>
<dbReference type="GO" id="GO:0031175">
    <property type="term" value="P:neuron projection development"/>
    <property type="evidence" value="ECO:0007669"/>
    <property type="project" value="TreeGrafter"/>
</dbReference>
<dbReference type="PANTHER" id="PTHR12295">
    <property type="entry name" value="FURRY-RELATED"/>
    <property type="match status" value="1"/>
</dbReference>
<sequence>MTELPWGSLRIVSTTTTDYTMAPNKYSVKLLLQELFAVLERKLRAAFEEENQEKNLNKTLQLSDDVYFENLLHTLHGICEYRLPTVLKAMIRWYEKQTDTQLDESSEKRNCWEKRSLAVNILFCVVLIEILPQVHFFPDSCEQLITRIVNLAFKEIVYRDQASVGANYNSFLTVTEKYAEVLGVLSHSHARLIQRTFLNLLSDLKKENPVNLYPVNNIIALLMAMKFFRVKTNQVADFEMDIQFLDELGQYYLDVKHKDIKHATAGLLVEILLPVAAQIKTEANIPALIAFVDKLYQPTFELVSKKRDKMAAYPLLTCLLCISQSKFFLANWTQFLNFTLASLKSKDAKVSRVALEVYIIRNNCEGNTATRSRLESICGSLFPKGNRAIIPRDAPLNIFVKIIHFIAQQKLDFAFKEIIFDLLGCNRAHSVLKTSIYPERMNIGIRALMVIANGLQQKEGPPDMPRSMATNSTQRLKKTYISRPLTADVARSIGLEQYYAPCRKAFDSILRALDTQVGKPLMLTVAQSRGKEPEELLSGDIKPKLDLFRTCIAAIPRLLPDSMSHTDLVELLIRMSVHVDEELRMHAAQTLQTLMTEFSEWREDIIHTVLNFFTSQIMDTFPNLLDMSLRLLYQLVYSWKTAANMERKKEISENPEKENGDSVYIKMQISPLVSNSMALALHSIEGFALAMMCQNRTQSRKLAISILKEVKQLLILVAPHQHDTPVIEVLDSATPYVISKYIEHVPISERQFWNQDFSSASDKIASIETDFCLVNSDRGNEYFQWDPWACALSGYCEHRFLILQCPTAVYYAWPVLSVRLNACNAFVDPSNPQNENRASLLRSSKSKGTSLVSGESLGQDSYLPLWQKYLVMACALAPPPPNSANSLSRSFSPSNSVETDVFRSLTSSVRGAPRTSTSSTTNFYQKVVSMLKWEQIDMRDSIVLGVGSTNPLAFESLLDEMKNILREATDRKADSNARRKRRKDLLRLQIIRLLQVATFREVLPCCGCIELEGGLCSALTEFIDAVRQSLEADQDRDVTILTSLRLHFAKTIALIINSIPIERRNNLFTDDKKQSLFYLFTSWCSRSIANNDKRREGDVGTYVEQRAIEAMCALLCCGPIFERIKALGDGGYLYGWLETLLDSTNPVVEKLIEPTLSTMLDLNDETAQLLDWTINVCYSKPAPIAAKCFHSLVTLFSKREYPCEFDSLFVLCQMLAADVDTSIAFPALELLHLLRRQFLDDTLAVPQAQAEICNFSTNHADVCRLLARTYPKITMSVFSEVCARIETAQFSRRVALLTVLAAWIKNIQLVDLHIDSNTASDVSDEAGWGSEEATQLILNNLLYITAVLSVNHARELSFLWNTLASSHPSNLPILLNYLFIMASLSPDTVLPHTKRICCFLMETAGTRLVEIMLDHLKNVSEQFNVNIERCEMPPYYKWQSMTDFHEKESEQASGKYENDDEKCMNMNERNATSTPNLVKQGGSVLQLKTQLLVQILSSCFSIFDIFCGFSRLWRRKLLCSLALMHICDVIPYSKNIDWREHIPLLLHVAVLGLDSLRSSLCRHSRQLIINIVLLYANEDIPAAQLANILLTNQLIQTANDESRAESASKKESVSYSSLKYQEYRQMLLKSNVLFSSEADLVIAIIFCLSERMDRPLWQNEDVTLKTWRIDSAEQLGCVVRHLAEFMLSKAPMFVESWSQLAMSMALSASNRHIAGRCFQIASALCQSPTAWVPGILSRLVETVGEIHEDTQAYVTDLMLCLQSAVEHLALPPNIAPAQSPTHARSTSYTPALLRQTAVAAAASSGVLSNQDRKDIRHSMMVGDERDLMLPGMSRSKSASALKTAEHGVGLEDLSALCHLLSISVAMLESSNDNEYLLALHLLDKVLDVAGSDRTVCLQRFSKTVAQLDWSTFNGIIGLIVKGTVIAGGYELSLSLLVKCLDLIDEPAMGSRSCLPITIICALPLLIQNFDSPSSLCISTAKAFAEMMRQYAERCFPRDRFQWAKCVIKYLCEALTPDITQLVVLLVEADFGKRCCRTPALHPPLHLFIDLSWQPFQMFSSSLQCTEGKNYTLITSESYSDRIQASTGDYANPLEEDELKSDSDFQNELEAVINSFSASGSPRKSALETLSLRRHTNMNQAKVRERLVSLMNASGLRVGLPKSASVLFSQSSHDLAHEPLVPSSSSSLERIPANHGNELGSSSSLVADPSVTDSFPRVFREFDFLEAEHDSVSESTESAFNWLSSMRRRSISNVDLENEEQYNDDGSAEAPNHHRPSSTASDSLEVSSERTPVQSEARSESSEEEEESCDEELEEDFAVDEEQQSQLSKFRITEGMSSFAETVPCNRSETSEDFTKNRTLPLFFECNHHSSAQSEHQWLSSFTEVNKDESGELVAHATLLFSQLYRECCVKVSGILRDASHLLASQHREIVAHFAYALDLVLRISDCPFLFVTGQFLRDYGLLSRQKCILLELHEHYETFVERKELCIRALNAVKAMTKLMMIGGCSTNSSNNQFLELCKSIHKLFFQLFLISDKIDDMIKGVLSTPNCQDADISSEVLCLHRCLLASVPDSVHSSDSTLGINLEPSSEPLLDLLHKKHYRSALHTLRQLRQQYGAEFGCCDQVDVEVLLLTFCRSHLGSAFAVVGSQKALSASCASLREANMQMAALTRSLAPDSIGMRSSRVSSVSEAYSRA</sequence>
<dbReference type="WBParaSite" id="EVEC_0000256401-mRNA-1">
    <property type="protein sequence ID" value="EVEC_0000256401-mRNA-1"/>
    <property type="gene ID" value="EVEC_0000256401"/>
</dbReference>
<feature type="domain" description="Cell morphogenesis protein N-terminal" evidence="2">
    <location>
        <begin position="113"/>
        <end position="639"/>
    </location>
</feature>
<feature type="domain" description="Cell morphogenesis central region" evidence="4">
    <location>
        <begin position="1521"/>
        <end position="1575"/>
    </location>
</feature>
<feature type="compositionally biased region" description="Acidic residues" evidence="1">
    <location>
        <begin position="2301"/>
        <end position="2322"/>
    </location>
</feature>
<dbReference type="InterPro" id="IPR025481">
    <property type="entry name" value="Cell_Morphogen_C"/>
</dbReference>
<evidence type="ECO:0000313" key="7">
    <source>
        <dbReference type="Proteomes" id="UP000274131"/>
    </source>
</evidence>
<evidence type="ECO:0000259" key="4">
    <source>
        <dbReference type="Pfam" id="PF14228"/>
    </source>
</evidence>
<name>A0A0N4UYB5_ENTVE</name>
<dbReference type="Pfam" id="PF19421">
    <property type="entry name" value="Fry_C"/>
    <property type="match status" value="2"/>
</dbReference>
<dbReference type="GO" id="GO:0030427">
    <property type="term" value="C:site of polarized growth"/>
    <property type="evidence" value="ECO:0007669"/>
    <property type="project" value="TreeGrafter"/>
</dbReference>
<evidence type="ECO:0000256" key="1">
    <source>
        <dbReference type="SAM" id="MobiDB-lite"/>
    </source>
</evidence>
<keyword evidence="7" id="KW-1185">Reference proteome</keyword>
<gene>
    <name evidence="6" type="ORF">EVEC_LOCUS2272</name>
</gene>
<evidence type="ECO:0000259" key="2">
    <source>
        <dbReference type="Pfam" id="PF14222"/>
    </source>
</evidence>
<feature type="domain" description="Protein furry C-terminal" evidence="5">
    <location>
        <begin position="2111"/>
        <end position="2327"/>
    </location>
</feature>
<evidence type="ECO:0000259" key="5">
    <source>
        <dbReference type="Pfam" id="PF19421"/>
    </source>
</evidence>
<dbReference type="OrthoDB" id="6287725at2759"/>
<dbReference type="InterPro" id="IPR016024">
    <property type="entry name" value="ARM-type_fold"/>
</dbReference>
<proteinExistence type="predicted"/>
<dbReference type="InterPro" id="IPR045842">
    <property type="entry name" value="Fry_C"/>
</dbReference>